<feature type="domain" description="MBG" evidence="2">
    <location>
        <begin position="2241"/>
        <end position="2316"/>
    </location>
</feature>
<reference evidence="3 4" key="1">
    <citation type="submission" date="2016-10" db="EMBL/GenBank/DDBJ databases">
        <authorList>
            <person name="de Groot N.N."/>
        </authorList>
    </citation>
    <scope>NUCLEOTIDE SEQUENCE [LARGE SCALE GENOMIC DNA]</scope>
    <source>
        <strain evidence="3 4">MP1X4</strain>
    </source>
</reference>
<feature type="domain" description="MBG" evidence="2">
    <location>
        <begin position="2403"/>
        <end position="2478"/>
    </location>
</feature>
<evidence type="ECO:0000256" key="1">
    <source>
        <dbReference type="SAM" id="SignalP"/>
    </source>
</evidence>
<proteinExistence type="predicted"/>
<feature type="domain" description="MBG" evidence="2">
    <location>
        <begin position="2160"/>
        <end position="2235"/>
    </location>
</feature>
<dbReference type="OrthoDB" id="355609at2"/>
<feature type="domain" description="MBG" evidence="2">
    <location>
        <begin position="1026"/>
        <end position="1101"/>
    </location>
</feature>
<keyword evidence="4" id="KW-1185">Reference proteome</keyword>
<protein>
    <submittedName>
        <fullName evidence="3">Gliding motility-associated C-terminal domain-containing protein</fullName>
    </submittedName>
</protein>
<dbReference type="STRING" id="652787.SAMN05216490_2813"/>
<gene>
    <name evidence="3" type="ORF">SAMN05216490_2813</name>
</gene>
<evidence type="ECO:0000313" key="3">
    <source>
        <dbReference type="EMBL" id="SDT23587.1"/>
    </source>
</evidence>
<feature type="domain" description="MBG" evidence="2">
    <location>
        <begin position="1674"/>
        <end position="1748"/>
    </location>
</feature>
<feature type="domain" description="MBG" evidence="2">
    <location>
        <begin position="864"/>
        <end position="939"/>
    </location>
</feature>
<feature type="domain" description="MBG" evidence="2">
    <location>
        <begin position="1107"/>
        <end position="1182"/>
    </location>
</feature>
<dbReference type="Proteomes" id="UP000199679">
    <property type="component" value="Chromosome I"/>
</dbReference>
<dbReference type="Pfam" id="PF18676">
    <property type="entry name" value="MBG_2"/>
    <property type="match status" value="22"/>
</dbReference>
<feature type="domain" description="MBG" evidence="2">
    <location>
        <begin position="1350"/>
        <end position="1424"/>
    </location>
</feature>
<feature type="domain" description="MBG" evidence="2">
    <location>
        <begin position="1998"/>
        <end position="2072"/>
    </location>
</feature>
<feature type="domain" description="MBG" evidence="2">
    <location>
        <begin position="1269"/>
        <end position="1344"/>
    </location>
</feature>
<organism evidence="3 4">
    <name type="scientific">Mucilaginibacter mallensis</name>
    <dbReference type="NCBI Taxonomy" id="652787"/>
    <lineage>
        <taxon>Bacteria</taxon>
        <taxon>Pseudomonadati</taxon>
        <taxon>Bacteroidota</taxon>
        <taxon>Sphingobacteriia</taxon>
        <taxon>Sphingobacteriales</taxon>
        <taxon>Sphingobacteriaceae</taxon>
        <taxon>Mucilaginibacter</taxon>
    </lineage>
</organism>
<dbReference type="EMBL" id="LT629740">
    <property type="protein sequence ID" value="SDT23587.1"/>
    <property type="molecule type" value="Genomic_DNA"/>
</dbReference>
<accession>A0A1H1YQB2</accession>
<feature type="domain" description="MBG" evidence="2">
    <location>
        <begin position="2322"/>
        <end position="2396"/>
    </location>
</feature>
<dbReference type="Pfam" id="PF13585">
    <property type="entry name" value="CHU_C"/>
    <property type="match status" value="1"/>
</dbReference>
<feature type="chain" id="PRO_5009266833" evidence="1">
    <location>
        <begin position="28"/>
        <end position="2908"/>
    </location>
</feature>
<feature type="domain" description="MBG" evidence="2">
    <location>
        <begin position="2079"/>
        <end position="2154"/>
    </location>
</feature>
<dbReference type="InterPro" id="IPR041286">
    <property type="entry name" value="MBG_2"/>
</dbReference>
<feature type="domain" description="MBG" evidence="2">
    <location>
        <begin position="2484"/>
        <end position="2559"/>
    </location>
</feature>
<dbReference type="SUPFAM" id="SSF49373">
    <property type="entry name" value="Invasin/intimin cell-adhesion fragments"/>
    <property type="match status" value="2"/>
</dbReference>
<feature type="domain" description="MBG" evidence="2">
    <location>
        <begin position="2565"/>
        <end position="2640"/>
    </location>
</feature>
<dbReference type="SUPFAM" id="SSF63829">
    <property type="entry name" value="Calcium-dependent phosphotriesterase"/>
    <property type="match status" value="1"/>
</dbReference>
<evidence type="ECO:0000313" key="4">
    <source>
        <dbReference type="Proteomes" id="UP000199679"/>
    </source>
</evidence>
<feature type="domain" description="MBG" evidence="2">
    <location>
        <begin position="1188"/>
        <end position="1263"/>
    </location>
</feature>
<keyword evidence="1" id="KW-0732">Signal</keyword>
<dbReference type="InterPro" id="IPR008964">
    <property type="entry name" value="Invasin/intimin_cell_adhesion"/>
</dbReference>
<feature type="signal peptide" evidence="1">
    <location>
        <begin position="1"/>
        <end position="27"/>
    </location>
</feature>
<dbReference type="RefSeq" id="WP_157682145.1">
    <property type="nucleotide sequence ID" value="NZ_LT629740.1"/>
</dbReference>
<dbReference type="Gene3D" id="3.30.160.710">
    <property type="match status" value="22"/>
</dbReference>
<sequence length="2908" mass="289842">MKTLFTKGFYIVSAIILFIGTALPARAQFTNVTLSTNALATALAKDASGNIYALQTDASGTQGEVVKYTNGTGAPTVIYDGFPDNDQQGDYGTGLVVTSTGDIYFTTDNDGPTLPYGNIIKLKFNGGTSYTASVYQTGTASLGYYSGLAIDASDNIYAIQYNINADGGNSGIGAYEVVEYAAGSAAGSAGTVLYDKLDAVGLLSGFYYTPPAGLAVNSLGDVYVADAFDDDGANNDGGHIYKLTKASSYAVSTVSTNQYATSLAVDAANNLYASQVNTYPAYALVKYTNGTGTPTNIYTGLSSDSYDFPYGIAIISPTNIYVNDGGTNGTTDNQGNIIQLIGIPATQATNVVFTNTTATGTTASWTNGSGASRAVFITQASTGSPAPVNSTTYTANTTYASGTQIGGSGWYCVYNGTGSTVNITGLTAGNTYRVMAVEYNGPAGSENYLTTTGTNNPNNVSPVASATISSINLVTTSPTNAISVQYTVTFGAAVTGLSTSNFSLTTTGGISGASITSIAGSGTTYTVTANTGTGDGTIALNLANATGLSPGISTTLPFAGQAYTIDKTAPLATGLLYASNNTNSAFAKTGDIVTLKFSTNEAVQTPTLTIAGHSVTVSNLGGNSYSGSYTMTSSDAEGRIPYVVQFTDLAGNQSSYNDLAAGDLVTFDKTAPTVTIGSPSVSSTSTGPVTYTVTYADVNFNTSTLATGNVSLITTGTAAGTVAVTGSGTTYTVSISSISGTGTLGISIGAGTASDLAGNLAPASGSSATFTVAPSLTPQTITFNALPTKTYGNADFAPGATSTNSGTPAITYSSNNTAVATIVSGNIHIVGAGTAHITASQAGDATHSAATNVTQSLTVNQAPLTITANNQSSIYGAALPALTVSYSGFVNGDTQASLTTAATASTTATAASPTGNYTINTSGAVDPNYAITYGPGTLTIGKAALTVTADNQSSTYGAALPALTVTYSGFVNGDTQASLTTAATASTSATAASPAGNYTINTSGAVDPNYIISYVAGTLTIGKATLTVTADNQSSIYGAALPALTVSYSGFVNGDTQASLTTAATASTTATAASPAGNYTISTSGAVDPNYTISYVAGTLTIGKAALTVTADNQSSTYGSALPVLTVNYNGFVNGDTQASLTTAATASTTATAASPAGNYSINTSGAVDPNYTISYVAGTLTIGKAALTITADNQSSVYGAALPALTVTYSGFVNGDTQASLTTAATASTTATAASPAGNYTINTSGAVDPNYNISYVAGTLTIGKAALTVTADNQSSTYGSALPALTVSYSGFVNGDTQASLTTAATASTTATAASPAGNYTINTSGAIDPNYTISYVAGTLTVGKASLTITADNQSIAHGAAIPTLTASYSGFVNGDNAASLTTAPILSTTATSASPAGSYPINASGAVDPNYNISYVAGTLAIGKTILVVTVNDQSSVYGSALPTFTVSYSGFVNGDNAASLTTAPTINTTATAASPAGTYAITASGAVDPNYAISYTPGTLTISKAALTITADNQSSVYGAALPALTVSYSGFVNGDTQASLTTAATASTTATASSPAGNYTINTSGAVDPNYTISYVAGTLTIGKAALTVTADNQSSTYGSALPALTVTYSGFVNGDTQASLTTAATSSTTATFASPAGSYPIMASGAVDANYTISYVAGTLTIGKANLTITADNQSIAHGAAIPTLTASYSGFVNGDNAASLTTAPALSTTGTSASPAGSYPITASGAVDPNYNISYVAGTLAIGKALLVVTVDNQSSVYGSALPTLTVSYSGFVNGDNAASLTTAPTISTTATAASPAGTYAITASGAVDPNYVISYTPGTLTISKAALTVTADNQNSTYGAALPTLTASYSGFVNGDNATSLTTAPTVTTTATAASPAGSYPITVSGAVDANYNISYVAGTLTIGKAALTVTADNQNSTYSSTLPALTASYTGFVNGDNAASLTTAPTLSTTATSASPANTYPINVSGAVDANYTISYVTGTLTIGKASLTITADNQSVAHGAAIPALTASYSGFVNGDNVASLTTAPTLSTTGTSASPAGSYPITASGAVDPNYNISYVAGTLAIGKALLTITVDNQTSVYGSALPTLTASYSGFVNGDNAASLTTQPTISTVATTASPAGTYPINASGAVDPNYTFVYVPGTLTIDKAALTVTADNQSSTYGAALPTLTASYSGFVNGDNSASLTTAPTISTTGTSASPAGSYPITASGAVDPNYTISYTAGTLTIGKAALTVTADNQSSTYGSALPTLTASYTGFVNGDNASSLTTAPILTTTGTASSPAGSYPITASGAVDANYTISYVAGSLTIRKANLTITADNQSVAHGAAIPALTASYSGFVNDDNVASLTTAPTITTTGTSASPAGNYPITASGAVDPNYNISYVAGTLAIGKSALLITVNNQTSTYGSAIPALTVSYSGFVNGDNASSLTTAPIITTTGTASSPAGTYPINASGAVDPNYTISYVAGTLTIGQAALTITADNQTSVYGGAIPALTASYSGFVNGDNTASLTTAPTIITTGTSSSPAGTYAITASGAVDPNYTITYVAGTLSIGKVPLTITANDQTTTYGLPLPTFTATYTGFVNGDNAASLTTAPTITTTATSTSPVGTYPITANSAVDANYTISYVAGTLTVKQAVRTLTFNPLPVETYGSPDFDPGAVASDGETVLYTSSNPAAATIVNGKIHITGAGNTLITATLAANSNYTTTPTASQGLVINKANQTISVLSIPTLIKGSQYDLSVITSSSGLPLTFTVSDPTIASVNGQTLNALHIGSTSLTVSQPGDNNYNAASTTGAVITVTDNAGDEIIVHQAVSPNGDGINDFFLIEGIKNYPDNQVTIVNRNGVKVYQTRSYDNAYRVFDGRSNITGTLQQAGTYFYLLEYTVNGESKRKTGFLVLKYQ</sequence>
<feature type="domain" description="MBG" evidence="2">
    <location>
        <begin position="1917"/>
        <end position="1992"/>
    </location>
</feature>
<feature type="domain" description="MBG" evidence="2">
    <location>
        <begin position="1593"/>
        <end position="1668"/>
    </location>
</feature>
<name>A0A1H1YQB2_MUCMA</name>
<evidence type="ECO:0000259" key="2">
    <source>
        <dbReference type="Pfam" id="PF18676"/>
    </source>
</evidence>
<feature type="domain" description="MBG" evidence="2">
    <location>
        <begin position="1755"/>
        <end position="1830"/>
    </location>
</feature>
<feature type="domain" description="MBG" evidence="2">
    <location>
        <begin position="1836"/>
        <end position="1911"/>
    </location>
</feature>
<feature type="domain" description="MBG" evidence="2">
    <location>
        <begin position="1431"/>
        <end position="1506"/>
    </location>
</feature>
<feature type="domain" description="MBG" evidence="2">
    <location>
        <begin position="945"/>
        <end position="1020"/>
    </location>
</feature>
<feature type="domain" description="MBG" evidence="2">
    <location>
        <begin position="1512"/>
        <end position="1587"/>
    </location>
</feature>